<dbReference type="EMBL" id="BATB01000003">
    <property type="protein sequence ID" value="GAD54370.1"/>
    <property type="molecule type" value="Genomic_DNA"/>
</dbReference>
<dbReference type="InterPro" id="IPR013786">
    <property type="entry name" value="AcylCoA_DH/ox_N"/>
</dbReference>
<dbReference type="Pfam" id="PF12806">
    <property type="entry name" value="Acyl-CoA_dh_C"/>
    <property type="match status" value="1"/>
</dbReference>
<feature type="domain" description="Acyl-CoA dehydrogenase/oxidase N-terminal" evidence="14">
    <location>
        <begin position="85"/>
        <end position="154"/>
    </location>
</feature>
<evidence type="ECO:0000256" key="1">
    <source>
        <dbReference type="ARBA" id="ARBA00001974"/>
    </source>
</evidence>
<dbReference type="InterPro" id="IPR006091">
    <property type="entry name" value="Acyl-CoA_Oxase/DH_mid-dom"/>
</dbReference>
<keyword evidence="4 10" id="KW-0274">FAD</keyword>
<evidence type="ECO:0000256" key="9">
    <source>
        <dbReference type="ARBA" id="ARBA00069043"/>
    </source>
</evidence>
<dbReference type="SUPFAM" id="SSF47203">
    <property type="entry name" value="Acyl-CoA dehydrogenase C-terminal domain-like"/>
    <property type="match status" value="1"/>
</dbReference>
<dbReference type="InterPro" id="IPR009075">
    <property type="entry name" value="AcylCo_DH/oxidase_C"/>
</dbReference>
<keyword evidence="5 10" id="KW-0560">Oxidoreductase</keyword>
<dbReference type="InterPro" id="IPR052166">
    <property type="entry name" value="Diverse_Acyl-CoA_DH"/>
</dbReference>
<keyword evidence="17" id="KW-1185">Reference proteome</keyword>
<dbReference type="PANTHER" id="PTHR42803">
    <property type="entry name" value="ACYL-COA DEHYDROGENASE"/>
    <property type="match status" value="1"/>
</dbReference>
<comment type="catalytic activity">
    <reaction evidence="6">
        <text>3-(methylsulfanyl)propanoyl-CoA + oxidized [electron-transfer flavoprotein] + H(+) = 3-(methylsulfanyl)acryloyl-CoA + reduced [electron-transfer flavoprotein]</text>
        <dbReference type="Rhea" id="RHEA:52612"/>
        <dbReference type="Rhea" id="RHEA-COMP:10685"/>
        <dbReference type="Rhea" id="RHEA-COMP:10686"/>
        <dbReference type="ChEBI" id="CHEBI:15378"/>
        <dbReference type="ChEBI" id="CHEBI:57692"/>
        <dbReference type="ChEBI" id="CHEBI:58307"/>
        <dbReference type="ChEBI" id="CHEBI:82815"/>
        <dbReference type="ChEBI" id="CHEBI:84994"/>
        <dbReference type="EC" id="1.3.99.41"/>
    </reaction>
    <physiologicalReaction direction="left-to-right" evidence="6">
        <dbReference type="Rhea" id="RHEA:52613"/>
    </physiologicalReaction>
</comment>
<evidence type="ECO:0000256" key="6">
    <source>
        <dbReference type="ARBA" id="ARBA00051388"/>
    </source>
</evidence>
<accession>U2YZ69</accession>
<dbReference type="Gene3D" id="2.40.110.10">
    <property type="entry name" value="Butyryl-CoA Dehydrogenase, subunit A, domain 2"/>
    <property type="match status" value="1"/>
</dbReference>
<evidence type="ECO:0000256" key="3">
    <source>
        <dbReference type="ARBA" id="ARBA00022630"/>
    </source>
</evidence>
<evidence type="ECO:0000256" key="10">
    <source>
        <dbReference type="RuleBase" id="RU362125"/>
    </source>
</evidence>
<evidence type="ECO:0000256" key="7">
    <source>
        <dbReference type="ARBA" id="ARBA00058683"/>
    </source>
</evidence>
<evidence type="ECO:0000256" key="8">
    <source>
        <dbReference type="ARBA" id="ARBA00066694"/>
    </source>
</evidence>
<dbReference type="EC" id="1.3.99.41" evidence="8"/>
<evidence type="ECO:0000259" key="15">
    <source>
        <dbReference type="Pfam" id="PF12806"/>
    </source>
</evidence>
<feature type="domain" description="Acetyl-CoA dehydrogenase-like C-terminal" evidence="15">
    <location>
        <begin position="461"/>
        <end position="587"/>
    </location>
</feature>
<gene>
    <name evidence="16" type="ORF">MBELCI_0422</name>
</gene>
<dbReference type="eggNOG" id="COG1960">
    <property type="taxonomic scope" value="Bacteria"/>
</dbReference>
<organism evidence="16 17">
    <name type="scientific">Limimaricola cinnabarinus LL-001</name>
    <dbReference type="NCBI Taxonomy" id="1337093"/>
    <lineage>
        <taxon>Bacteria</taxon>
        <taxon>Pseudomonadati</taxon>
        <taxon>Pseudomonadota</taxon>
        <taxon>Alphaproteobacteria</taxon>
        <taxon>Rhodobacterales</taxon>
        <taxon>Paracoccaceae</taxon>
        <taxon>Limimaricola</taxon>
    </lineage>
</organism>
<protein>
    <recommendedName>
        <fullName evidence="9">3-methylmercaptopropionyl-CoA dehydrogenase</fullName>
        <ecNumber evidence="8">1.3.99.41</ecNumber>
    </recommendedName>
</protein>
<comment type="caution">
    <text evidence="16">The sequence shown here is derived from an EMBL/GenBank/DDBJ whole genome shotgun (WGS) entry which is preliminary data.</text>
</comment>
<comment type="cofactor">
    <cofactor evidence="1 10">
        <name>FAD</name>
        <dbReference type="ChEBI" id="CHEBI:57692"/>
    </cofactor>
</comment>
<reference evidence="16" key="1">
    <citation type="journal article" date="2013" name="Genome Announc.">
        <title>Draft Genome Sequence of Loktanella cinnabarina LL-001T, Isolated from Deep-Sea Floor Sediment.</title>
        <authorList>
            <person name="Nishi S."/>
            <person name="Tsubouchi T."/>
            <person name="Takaki Y."/>
            <person name="Koyanagi R."/>
            <person name="Satoh N."/>
            <person name="Maruyama T."/>
            <person name="Hatada Y."/>
        </authorList>
    </citation>
    <scope>NUCLEOTIDE SEQUENCE [LARGE SCALE GENOMIC DNA]</scope>
    <source>
        <strain evidence="16">LL-001</strain>
    </source>
</reference>
<evidence type="ECO:0000256" key="4">
    <source>
        <dbReference type="ARBA" id="ARBA00022827"/>
    </source>
</evidence>
<comment type="function">
    <text evidence="7">Involved in the assimilation of dimethylsulphoniopropionate (DMSP), an important compound in the fixation of carbon in marine phytoplankton, by mediating the conversion of 3-(methylthio)propanoyl-CoA (MMPA-CoA) to 3-(methylthio)acryloyl-CoA (MTA-CoA).</text>
</comment>
<dbReference type="Pfam" id="PF02770">
    <property type="entry name" value="Acyl-CoA_dh_M"/>
    <property type="match status" value="1"/>
</dbReference>
<sequence length="592" mass="64054">MPSYTAPIRDIQFVLHEFLRVSEQDTPGYTDLDADFTAAILEEAGKLSSAVLAPLNLSGDHEAAASTTGWCARPRASRRPSTRSRDGGWTAIDVAEEFGGQGLPYLMHTAANEPMVSANMALNMYQGLTHGAYTAIKIHGTDAQKACWLPKLGSCEWTGTMNLTEPHCGTDLGLMRTKAVPQEDGTYRISGQKIFISAGEHDMAENIVHLVLAKIPGGPEGIKGVSLFVVPKMLVNEDVSLGARNGVACGALEDKMGIHGNATCVMNYDEAEGYLLGEAHKGMRAMFTMMNEARLGVGLQGWAQSEAAYQNALAYAKDRLQGRAVTGTKNPAGPADPLIVHPDIRRSLMDQKSFNEAARAFTYWGASMIDRSHKMGDAQAEAMISLLTPIIKGFLTDKGFEMCVQAQQIFGGHGYIEDGGMSQFVRDARIAMIYEGANGVQALDLVGRKLAAQGGKPMMTLIEEIKVFCKENAEDADFVRDFIEPLKSASKDMQQAAMFFMQSGMKDPDAALSGSTDFMHLMGHVCLGWTWARMAKAAQAGLASGTGDRDFYETKIATGRYYMARQLPATKMHLARIESGAAPVMALEVDAF</sequence>
<comment type="similarity">
    <text evidence="2 10">Belongs to the acyl-CoA dehydrogenase family.</text>
</comment>
<evidence type="ECO:0000256" key="2">
    <source>
        <dbReference type="ARBA" id="ARBA00009347"/>
    </source>
</evidence>
<feature type="region of interest" description="Disordered" evidence="11">
    <location>
        <begin position="68"/>
        <end position="87"/>
    </location>
</feature>
<dbReference type="FunFam" id="2.40.110.10:FF:000031">
    <property type="entry name" value="Acyl-CoA dehydrogenase, putative"/>
    <property type="match status" value="1"/>
</dbReference>
<dbReference type="Gene3D" id="1.10.540.10">
    <property type="entry name" value="Acyl-CoA dehydrogenase/oxidase, N-terminal domain"/>
    <property type="match status" value="1"/>
</dbReference>
<feature type="domain" description="Acyl-CoA dehydrogenase/oxidase C-terminal" evidence="12">
    <location>
        <begin position="281"/>
        <end position="444"/>
    </location>
</feature>
<dbReference type="Pfam" id="PF02771">
    <property type="entry name" value="Acyl-CoA_dh_N"/>
    <property type="match status" value="1"/>
</dbReference>
<feature type="domain" description="Acyl-CoA oxidase/dehydrogenase middle" evidence="13">
    <location>
        <begin position="161"/>
        <end position="269"/>
    </location>
</feature>
<evidence type="ECO:0000313" key="17">
    <source>
        <dbReference type="Proteomes" id="UP000016566"/>
    </source>
</evidence>
<dbReference type="InterPro" id="IPR025878">
    <property type="entry name" value="Acyl-CoA_dh-like_C_dom"/>
</dbReference>
<dbReference type="PANTHER" id="PTHR42803:SF1">
    <property type="entry name" value="BROAD-SPECIFICITY LINEAR ACYL-COA DEHYDROGENASE FADE5"/>
    <property type="match status" value="1"/>
</dbReference>
<dbReference type="InterPro" id="IPR036250">
    <property type="entry name" value="AcylCo_DH-like_C"/>
</dbReference>
<dbReference type="Pfam" id="PF00441">
    <property type="entry name" value="Acyl-CoA_dh_1"/>
    <property type="match status" value="1"/>
</dbReference>
<evidence type="ECO:0000256" key="5">
    <source>
        <dbReference type="ARBA" id="ARBA00023002"/>
    </source>
</evidence>
<dbReference type="InterPro" id="IPR009100">
    <property type="entry name" value="AcylCoA_DH/oxidase_NM_dom_sf"/>
</dbReference>
<dbReference type="InterPro" id="IPR046373">
    <property type="entry name" value="Acyl-CoA_Oxase/DH_mid-dom_sf"/>
</dbReference>
<evidence type="ECO:0000256" key="11">
    <source>
        <dbReference type="SAM" id="MobiDB-lite"/>
    </source>
</evidence>
<name>U2YZ69_9RHOB</name>
<keyword evidence="3 10" id="KW-0285">Flavoprotein</keyword>
<dbReference type="AlphaFoldDB" id="U2YZ69"/>
<dbReference type="STRING" id="1337093.MBELCI_0422"/>
<dbReference type="Gene3D" id="1.20.140.10">
    <property type="entry name" value="Butyryl-CoA Dehydrogenase, subunit A, domain 3"/>
    <property type="match status" value="1"/>
</dbReference>
<evidence type="ECO:0000313" key="16">
    <source>
        <dbReference type="EMBL" id="GAD54370.1"/>
    </source>
</evidence>
<dbReference type="SUPFAM" id="SSF56645">
    <property type="entry name" value="Acyl-CoA dehydrogenase NM domain-like"/>
    <property type="match status" value="1"/>
</dbReference>
<dbReference type="InterPro" id="IPR037069">
    <property type="entry name" value="AcylCoA_DH/ox_N_sf"/>
</dbReference>
<evidence type="ECO:0000259" key="12">
    <source>
        <dbReference type="Pfam" id="PF00441"/>
    </source>
</evidence>
<evidence type="ECO:0000259" key="13">
    <source>
        <dbReference type="Pfam" id="PF02770"/>
    </source>
</evidence>
<proteinExistence type="inferred from homology"/>
<evidence type="ECO:0000259" key="14">
    <source>
        <dbReference type="Pfam" id="PF02771"/>
    </source>
</evidence>
<dbReference type="GO" id="GO:0016627">
    <property type="term" value="F:oxidoreductase activity, acting on the CH-CH group of donors"/>
    <property type="evidence" value="ECO:0007669"/>
    <property type="project" value="InterPro"/>
</dbReference>
<dbReference type="Proteomes" id="UP000016566">
    <property type="component" value="Unassembled WGS sequence"/>
</dbReference>
<dbReference type="GO" id="GO:0050660">
    <property type="term" value="F:flavin adenine dinucleotide binding"/>
    <property type="evidence" value="ECO:0007669"/>
    <property type="project" value="InterPro"/>
</dbReference>